<name>Q6EPA3_ORYSJ</name>
<accession>Q6EPA3</accession>
<dbReference type="EMBL" id="AP005924">
    <property type="protein sequence ID" value="BAD29517.1"/>
    <property type="molecule type" value="Genomic_DNA"/>
</dbReference>
<dbReference type="AlphaFoldDB" id="Q6EPA3"/>
<reference evidence="2" key="1">
    <citation type="submission" date="2002-01" db="EMBL/GenBank/DDBJ databases">
        <title>Oryza sativa nipponbare(GA3) genomic DNA, chromosome 2, PAC clone:P0006C08.</title>
        <authorList>
            <person name="Sasaki T."/>
            <person name="Matsumoto T."/>
            <person name="Yamamoto K."/>
        </authorList>
    </citation>
    <scope>NUCLEOTIDE SEQUENCE</scope>
</reference>
<organism evidence="3 4">
    <name type="scientific">Oryza sativa subsp. japonica</name>
    <name type="common">Rice</name>
    <dbReference type="NCBI Taxonomy" id="39947"/>
    <lineage>
        <taxon>Eukaryota</taxon>
        <taxon>Viridiplantae</taxon>
        <taxon>Streptophyta</taxon>
        <taxon>Embryophyta</taxon>
        <taxon>Tracheophyta</taxon>
        <taxon>Spermatophyta</taxon>
        <taxon>Magnoliopsida</taxon>
        <taxon>Liliopsida</taxon>
        <taxon>Poales</taxon>
        <taxon>Poaceae</taxon>
        <taxon>BOP clade</taxon>
        <taxon>Oryzoideae</taxon>
        <taxon>Oryzeae</taxon>
        <taxon>Oryzinae</taxon>
        <taxon>Oryza</taxon>
        <taxon>Oryza sativa</taxon>
    </lineage>
</organism>
<proteinExistence type="predicted"/>
<feature type="compositionally biased region" description="Basic and acidic residues" evidence="1">
    <location>
        <begin position="45"/>
        <end position="54"/>
    </location>
</feature>
<evidence type="ECO:0000313" key="4">
    <source>
        <dbReference type="Proteomes" id="UP000000763"/>
    </source>
</evidence>
<protein>
    <submittedName>
        <fullName evidence="3">Uncharacterized protein</fullName>
    </submittedName>
</protein>
<evidence type="ECO:0000313" key="3">
    <source>
        <dbReference type="EMBL" id="BAD29517.1"/>
    </source>
</evidence>
<feature type="region of interest" description="Disordered" evidence="1">
    <location>
        <begin position="1"/>
        <end position="66"/>
    </location>
</feature>
<gene>
    <name evidence="3" type="ORF">OSJNBa0011J03.47</name>
    <name evidence="2" type="ORF">P0006C08.1</name>
</gene>
<reference evidence="3" key="2">
    <citation type="submission" date="2002-11" db="EMBL/GenBank/DDBJ databases">
        <title>Oryza sativa nipponbare(GA3) genomic DNA, chromosome 2, BAC clone:OSJNBa0011J03.</title>
        <authorList>
            <person name="Sasaki T."/>
            <person name="Matsumoto T."/>
            <person name="Katayose Y."/>
        </authorList>
    </citation>
    <scope>NUCLEOTIDE SEQUENCE</scope>
</reference>
<reference evidence="4" key="4">
    <citation type="journal article" date="2008" name="Nucleic Acids Res.">
        <title>The rice annotation project database (RAP-DB): 2008 update.</title>
        <authorList>
            <consortium name="The rice annotation project (RAP)"/>
        </authorList>
    </citation>
    <scope>GENOME REANNOTATION</scope>
    <source>
        <strain evidence="4">cv. Nipponbare</strain>
    </source>
</reference>
<sequence length="66" mass="6788">MGQWHSYAQSGREMGRDGDLPRGWRPAGEPARCSSAAASPVANALREHGSDHHHAAATAEVGPGGG</sequence>
<evidence type="ECO:0000256" key="1">
    <source>
        <dbReference type="SAM" id="MobiDB-lite"/>
    </source>
</evidence>
<feature type="compositionally biased region" description="Basic and acidic residues" evidence="1">
    <location>
        <begin position="13"/>
        <end position="22"/>
    </location>
</feature>
<dbReference type="Proteomes" id="UP000000763">
    <property type="component" value="Chromosome 2"/>
</dbReference>
<evidence type="ECO:0000313" key="2">
    <source>
        <dbReference type="EMBL" id="BAD27881.1"/>
    </source>
</evidence>
<reference evidence="4" key="3">
    <citation type="journal article" date="2005" name="Nature">
        <title>The map-based sequence of the rice genome.</title>
        <authorList>
            <consortium name="International rice genome sequencing project (IRGSP)"/>
            <person name="Matsumoto T."/>
            <person name="Wu J."/>
            <person name="Kanamori H."/>
            <person name="Katayose Y."/>
            <person name="Fujisawa M."/>
            <person name="Namiki N."/>
            <person name="Mizuno H."/>
            <person name="Yamamoto K."/>
            <person name="Antonio B.A."/>
            <person name="Baba T."/>
            <person name="Sakata K."/>
            <person name="Nagamura Y."/>
            <person name="Aoki H."/>
            <person name="Arikawa K."/>
            <person name="Arita K."/>
            <person name="Bito T."/>
            <person name="Chiden Y."/>
            <person name="Fujitsuka N."/>
            <person name="Fukunaka R."/>
            <person name="Hamada M."/>
            <person name="Harada C."/>
            <person name="Hayashi A."/>
            <person name="Hijishita S."/>
            <person name="Honda M."/>
            <person name="Hosokawa S."/>
            <person name="Ichikawa Y."/>
            <person name="Idonuma A."/>
            <person name="Iijima M."/>
            <person name="Ikeda M."/>
            <person name="Ikeno M."/>
            <person name="Ito K."/>
            <person name="Ito S."/>
            <person name="Ito T."/>
            <person name="Ito Y."/>
            <person name="Ito Y."/>
            <person name="Iwabuchi A."/>
            <person name="Kamiya K."/>
            <person name="Karasawa W."/>
            <person name="Kurita K."/>
            <person name="Katagiri S."/>
            <person name="Kikuta A."/>
            <person name="Kobayashi H."/>
            <person name="Kobayashi N."/>
            <person name="Machita K."/>
            <person name="Maehara T."/>
            <person name="Masukawa M."/>
            <person name="Mizubayashi T."/>
            <person name="Mukai Y."/>
            <person name="Nagasaki H."/>
            <person name="Nagata Y."/>
            <person name="Naito S."/>
            <person name="Nakashima M."/>
            <person name="Nakama Y."/>
            <person name="Nakamichi Y."/>
            <person name="Nakamura M."/>
            <person name="Meguro A."/>
            <person name="Negishi M."/>
            <person name="Ohta I."/>
            <person name="Ohta T."/>
            <person name="Okamoto M."/>
            <person name="Ono N."/>
            <person name="Saji S."/>
            <person name="Sakaguchi M."/>
            <person name="Sakai K."/>
            <person name="Shibata M."/>
            <person name="Shimokawa T."/>
            <person name="Song J."/>
            <person name="Takazaki Y."/>
            <person name="Terasawa K."/>
            <person name="Tsugane M."/>
            <person name="Tsuji K."/>
            <person name="Ueda S."/>
            <person name="Waki K."/>
            <person name="Yamagata H."/>
            <person name="Yamamoto M."/>
            <person name="Yamamoto S."/>
            <person name="Yamane H."/>
            <person name="Yoshiki S."/>
            <person name="Yoshihara R."/>
            <person name="Yukawa K."/>
            <person name="Zhong H."/>
            <person name="Yano M."/>
            <person name="Yuan Q."/>
            <person name="Ouyang S."/>
            <person name="Liu J."/>
            <person name="Jones K.M."/>
            <person name="Gansberger K."/>
            <person name="Moffat K."/>
            <person name="Hill J."/>
            <person name="Bera J."/>
            <person name="Fadrosh D."/>
            <person name="Jin S."/>
            <person name="Johri S."/>
            <person name="Kim M."/>
            <person name="Overton L."/>
            <person name="Reardon M."/>
            <person name="Tsitrin T."/>
            <person name="Vuong H."/>
            <person name="Weaver B."/>
            <person name="Ciecko A."/>
            <person name="Tallon L."/>
            <person name="Jackson J."/>
            <person name="Pai G."/>
            <person name="Aken S.V."/>
            <person name="Utterback T."/>
            <person name="Reidmuller S."/>
            <person name="Feldblyum T."/>
            <person name="Hsiao J."/>
            <person name="Zismann V."/>
            <person name="Iobst S."/>
            <person name="de Vazeille A.R."/>
            <person name="Buell C.R."/>
            <person name="Ying K."/>
            <person name="Li Y."/>
            <person name="Lu T."/>
            <person name="Huang Y."/>
            <person name="Zhao Q."/>
            <person name="Feng Q."/>
            <person name="Zhang L."/>
            <person name="Zhu J."/>
            <person name="Weng Q."/>
            <person name="Mu J."/>
            <person name="Lu Y."/>
            <person name="Fan D."/>
            <person name="Liu Y."/>
            <person name="Guan J."/>
            <person name="Zhang Y."/>
            <person name="Yu S."/>
            <person name="Liu X."/>
            <person name="Zhang Y."/>
            <person name="Hong G."/>
            <person name="Han B."/>
            <person name="Choisne N."/>
            <person name="Demange N."/>
            <person name="Orjeda G."/>
            <person name="Samain S."/>
            <person name="Cattolico L."/>
            <person name="Pelletier E."/>
            <person name="Couloux A."/>
            <person name="Segurens B."/>
            <person name="Wincker P."/>
            <person name="D'Hont A."/>
            <person name="Scarpelli C."/>
            <person name="Weissenbach J."/>
            <person name="Salanoubat M."/>
            <person name="Quetier F."/>
            <person name="Yu Y."/>
            <person name="Kim H.R."/>
            <person name="Rambo T."/>
            <person name="Currie J."/>
            <person name="Collura K."/>
            <person name="Luo M."/>
            <person name="Yang T."/>
            <person name="Ammiraju J.S.S."/>
            <person name="Engler F."/>
            <person name="Soderlund C."/>
            <person name="Wing R.A."/>
            <person name="Palmer L.E."/>
            <person name="de la Bastide M."/>
            <person name="Spiegel L."/>
            <person name="Nascimento L."/>
            <person name="Zutavern T."/>
            <person name="O'Shaughnessy A."/>
            <person name="Dike S."/>
            <person name="Dedhia N."/>
            <person name="Preston R."/>
            <person name="Balija V."/>
            <person name="McCombie W.R."/>
            <person name="Chow T."/>
            <person name="Chen H."/>
            <person name="Chung M."/>
            <person name="Chen C."/>
            <person name="Shaw J."/>
            <person name="Wu H."/>
            <person name="Hsiao K."/>
            <person name="Chao Y."/>
            <person name="Chu M."/>
            <person name="Cheng C."/>
            <person name="Hour A."/>
            <person name="Lee P."/>
            <person name="Lin S."/>
            <person name="Lin Y."/>
            <person name="Liou J."/>
            <person name="Liu S."/>
            <person name="Hsing Y."/>
            <person name="Raghuvanshi S."/>
            <person name="Mohanty A."/>
            <person name="Bharti A.K."/>
            <person name="Gaur A."/>
            <person name="Gupta V."/>
            <person name="Kumar D."/>
            <person name="Ravi V."/>
            <person name="Vij S."/>
            <person name="Kapur A."/>
            <person name="Khurana P."/>
            <person name="Khurana P."/>
            <person name="Khurana J.P."/>
            <person name="Tyagi A.K."/>
            <person name="Gaikwad K."/>
            <person name="Singh A."/>
            <person name="Dalal V."/>
            <person name="Srivastava S."/>
            <person name="Dixit A."/>
            <person name="Pal A.K."/>
            <person name="Ghazi I.A."/>
            <person name="Yadav M."/>
            <person name="Pandit A."/>
            <person name="Bhargava A."/>
            <person name="Sureshbabu K."/>
            <person name="Batra K."/>
            <person name="Sharma T.R."/>
            <person name="Mohapatra T."/>
            <person name="Singh N.K."/>
            <person name="Messing J."/>
            <person name="Nelson A.B."/>
            <person name="Fuks G."/>
            <person name="Kavchok S."/>
            <person name="Keizer G."/>
            <person name="Linton E."/>
            <person name="Llaca V."/>
            <person name="Song R."/>
            <person name="Tanyolac B."/>
            <person name="Young S."/>
            <person name="Ho-Il K."/>
            <person name="Hahn J.H."/>
            <person name="Sangsakoo G."/>
            <person name="Vanavichit A."/>
            <person name="de Mattos Luiz.A.T."/>
            <person name="Zimmer P.D."/>
            <person name="Malone G."/>
            <person name="Dellagostin O."/>
            <person name="de Oliveira A.C."/>
            <person name="Bevan M."/>
            <person name="Bancroft I."/>
            <person name="Minx P."/>
            <person name="Cordum H."/>
            <person name="Wilson R."/>
            <person name="Cheng Z."/>
            <person name="Jin W."/>
            <person name="Jiang J."/>
            <person name="Leong S.A."/>
            <person name="Iwama H."/>
            <person name="Gojobori T."/>
            <person name="Itoh T."/>
            <person name="Niimura Y."/>
            <person name="Fujii Y."/>
            <person name="Habara T."/>
            <person name="Sakai H."/>
            <person name="Sato Y."/>
            <person name="Wilson G."/>
            <person name="Kumar K."/>
            <person name="McCouch S."/>
            <person name="Juretic N."/>
            <person name="Hoen D."/>
            <person name="Wright S."/>
            <person name="Bruskiewich R."/>
            <person name="Bureau T."/>
            <person name="Miyao A."/>
            <person name="Hirochika H."/>
            <person name="Nishikawa T."/>
            <person name="Kadowaki K."/>
            <person name="Sugiura M."/>
            <person name="Burr B."/>
            <person name="Sasaki T."/>
        </authorList>
    </citation>
    <scope>NUCLEOTIDE SEQUENCE [LARGE SCALE GENOMIC DNA]</scope>
    <source>
        <strain evidence="4">cv. Nipponbare</strain>
    </source>
</reference>
<dbReference type="EMBL" id="AP004683">
    <property type="protein sequence ID" value="BAD27881.1"/>
    <property type="molecule type" value="Genomic_DNA"/>
</dbReference>